<dbReference type="InterPro" id="IPR011079">
    <property type="entry name" value="Ala_racemase_C"/>
</dbReference>
<evidence type="ECO:0000256" key="9">
    <source>
        <dbReference type="PIRSR" id="PIRSR600821-52"/>
    </source>
</evidence>
<name>A0A4R1BIK9_9PROT</name>
<evidence type="ECO:0000256" key="6">
    <source>
        <dbReference type="ARBA" id="ARBA00023235"/>
    </source>
</evidence>
<dbReference type="EC" id="5.1.1.1" evidence="4 7"/>
<evidence type="ECO:0000259" key="10">
    <source>
        <dbReference type="SMART" id="SM01005"/>
    </source>
</evidence>
<dbReference type="InterPro" id="IPR009006">
    <property type="entry name" value="Ala_racemase/Decarboxylase_C"/>
</dbReference>
<dbReference type="GO" id="GO:0030632">
    <property type="term" value="P:D-alanine biosynthetic process"/>
    <property type="evidence" value="ECO:0007669"/>
    <property type="project" value="UniProtKB-UniRule"/>
</dbReference>
<dbReference type="NCBIfam" id="TIGR00492">
    <property type="entry name" value="alr"/>
    <property type="match status" value="1"/>
</dbReference>
<evidence type="ECO:0000256" key="7">
    <source>
        <dbReference type="HAMAP-Rule" id="MF_01201"/>
    </source>
</evidence>
<dbReference type="GO" id="GO:0005829">
    <property type="term" value="C:cytosol"/>
    <property type="evidence" value="ECO:0007669"/>
    <property type="project" value="TreeGrafter"/>
</dbReference>
<keyword evidence="5 7" id="KW-0663">Pyridoxal phosphate</keyword>
<dbReference type="GO" id="GO:0030170">
    <property type="term" value="F:pyridoxal phosphate binding"/>
    <property type="evidence" value="ECO:0007669"/>
    <property type="project" value="UniProtKB-UniRule"/>
</dbReference>
<comment type="caution">
    <text evidence="11">The sequence shown here is derived from an EMBL/GenBank/DDBJ whole genome shotgun (WGS) entry which is preliminary data.</text>
</comment>
<comment type="function">
    <text evidence="7">Catalyzes the interconversion of L-alanine and D-alanine. May also act on other amino acids.</text>
</comment>
<dbReference type="Pfam" id="PF00842">
    <property type="entry name" value="Ala_racemase_C"/>
    <property type="match status" value="1"/>
</dbReference>
<evidence type="ECO:0000256" key="2">
    <source>
        <dbReference type="ARBA" id="ARBA00001933"/>
    </source>
</evidence>
<dbReference type="OrthoDB" id="9813814at2"/>
<dbReference type="Gene3D" id="2.40.37.10">
    <property type="entry name" value="Lyase, Ornithine Decarboxylase, Chain A, domain 1"/>
    <property type="match status" value="1"/>
</dbReference>
<dbReference type="PROSITE" id="PS00395">
    <property type="entry name" value="ALANINE_RACEMASE"/>
    <property type="match status" value="1"/>
</dbReference>
<evidence type="ECO:0000313" key="12">
    <source>
        <dbReference type="Proteomes" id="UP000295443"/>
    </source>
</evidence>
<dbReference type="InterPro" id="IPR020622">
    <property type="entry name" value="Ala_racemase_pyridoxalP-BS"/>
</dbReference>
<evidence type="ECO:0000256" key="1">
    <source>
        <dbReference type="ARBA" id="ARBA00000316"/>
    </source>
</evidence>
<dbReference type="PRINTS" id="PR00992">
    <property type="entry name" value="ALARACEMASE"/>
</dbReference>
<protein>
    <recommendedName>
        <fullName evidence="4 7">Alanine racemase</fullName>
        <ecNumber evidence="4 7">5.1.1.1</ecNumber>
    </recommendedName>
</protein>
<proteinExistence type="inferred from homology"/>
<dbReference type="FunFam" id="2.40.37.10:FF:000002">
    <property type="entry name" value="Alanine racemase"/>
    <property type="match status" value="1"/>
</dbReference>
<dbReference type="FunFam" id="3.20.20.10:FF:000002">
    <property type="entry name" value="Alanine racemase"/>
    <property type="match status" value="1"/>
</dbReference>
<dbReference type="SUPFAM" id="SSF50621">
    <property type="entry name" value="Alanine racemase C-terminal domain-like"/>
    <property type="match status" value="1"/>
</dbReference>
<gene>
    <name evidence="11" type="primary">alr</name>
    <name evidence="11" type="ORF">EZJ19_03945</name>
</gene>
<accession>A0A4R1BIK9</accession>
<sequence>MRPIVARIDTAALAHNLLVAKRLAGPARVLAVVKANGYGHGLARVGRALRAADGFAVLSLDEAATLRAQGLSHPIVLLEGFFHPDEIAEIARRRLQPVLHREDQVDALARARVDHKIDVFLKLDTGMHRLGLARKPWLAALERLRAIPHVGNITLISHFAQADDPAVGVAGQLATFKEAAQGLAHPVSLAASAALLRYPESHGDWVRPGIMLYGASPFAGETGADIGLLPVMHLESKLIAVQNVRKGEGLGYGHLFTAPRDMRVGVVACGYADGYPRHAVTGTPVLVEGRPSRTLGRVSMDMLCVDLSEIGHAHVGSPVTLWGDGVPIETVAAAAGTISYELLTALAPRVRVEES</sequence>
<dbReference type="GO" id="GO:0008784">
    <property type="term" value="F:alanine racemase activity"/>
    <property type="evidence" value="ECO:0007669"/>
    <property type="project" value="UniProtKB-UniRule"/>
</dbReference>
<evidence type="ECO:0000313" key="11">
    <source>
        <dbReference type="EMBL" id="TCJ17109.1"/>
    </source>
</evidence>
<organism evidence="11 12">
    <name type="scientific">Parasulfuritortus cantonensis</name>
    <dbReference type="NCBI Taxonomy" id="2528202"/>
    <lineage>
        <taxon>Bacteria</taxon>
        <taxon>Pseudomonadati</taxon>
        <taxon>Pseudomonadota</taxon>
        <taxon>Betaproteobacteria</taxon>
        <taxon>Nitrosomonadales</taxon>
        <taxon>Thiobacillaceae</taxon>
        <taxon>Parasulfuritortus</taxon>
    </lineage>
</organism>
<dbReference type="Proteomes" id="UP000295443">
    <property type="component" value="Unassembled WGS sequence"/>
</dbReference>
<feature type="active site" description="Proton acceptor; specific for D-alanine" evidence="7">
    <location>
        <position position="34"/>
    </location>
</feature>
<comment type="catalytic activity">
    <reaction evidence="1 7">
        <text>L-alanine = D-alanine</text>
        <dbReference type="Rhea" id="RHEA:20249"/>
        <dbReference type="ChEBI" id="CHEBI:57416"/>
        <dbReference type="ChEBI" id="CHEBI:57972"/>
        <dbReference type="EC" id="5.1.1.1"/>
    </reaction>
</comment>
<dbReference type="SUPFAM" id="SSF51419">
    <property type="entry name" value="PLP-binding barrel"/>
    <property type="match status" value="1"/>
</dbReference>
<dbReference type="RefSeq" id="WP_131444992.1">
    <property type="nucleotide sequence ID" value="NZ_SJZB01000014.1"/>
</dbReference>
<evidence type="ECO:0000256" key="4">
    <source>
        <dbReference type="ARBA" id="ARBA00013089"/>
    </source>
</evidence>
<evidence type="ECO:0000256" key="5">
    <source>
        <dbReference type="ARBA" id="ARBA00022898"/>
    </source>
</evidence>
<feature type="binding site" evidence="7 9">
    <location>
        <position position="129"/>
    </location>
    <ligand>
        <name>substrate</name>
    </ligand>
</feature>
<dbReference type="CDD" id="cd06827">
    <property type="entry name" value="PLPDE_III_AR_proteobact"/>
    <property type="match status" value="1"/>
</dbReference>
<dbReference type="PANTHER" id="PTHR30511:SF0">
    <property type="entry name" value="ALANINE RACEMASE, CATABOLIC-RELATED"/>
    <property type="match status" value="1"/>
</dbReference>
<dbReference type="InterPro" id="IPR029066">
    <property type="entry name" value="PLP-binding_barrel"/>
</dbReference>
<dbReference type="PANTHER" id="PTHR30511">
    <property type="entry name" value="ALANINE RACEMASE"/>
    <property type="match status" value="1"/>
</dbReference>
<feature type="binding site" evidence="7 9">
    <location>
        <position position="300"/>
    </location>
    <ligand>
        <name>substrate</name>
    </ligand>
</feature>
<feature type="domain" description="Alanine racemase C-terminal" evidence="10">
    <location>
        <begin position="231"/>
        <end position="355"/>
    </location>
</feature>
<keyword evidence="12" id="KW-1185">Reference proteome</keyword>
<dbReference type="UniPathway" id="UPA00042">
    <property type="reaction ID" value="UER00497"/>
</dbReference>
<dbReference type="SMART" id="SM01005">
    <property type="entry name" value="Ala_racemase_C"/>
    <property type="match status" value="1"/>
</dbReference>
<evidence type="ECO:0000256" key="3">
    <source>
        <dbReference type="ARBA" id="ARBA00007880"/>
    </source>
</evidence>
<reference evidence="11 12" key="1">
    <citation type="submission" date="2019-03" db="EMBL/GenBank/DDBJ databases">
        <title>Genome sequence of Thiobacillaceae bacterium LSR1, a sulfur-oxidizing bacterium isolated from freshwater sediment.</title>
        <authorList>
            <person name="Li S."/>
        </authorList>
    </citation>
    <scope>NUCLEOTIDE SEQUENCE [LARGE SCALE GENOMIC DNA]</scope>
    <source>
        <strain evidence="11 12">LSR1</strain>
    </source>
</reference>
<evidence type="ECO:0000256" key="8">
    <source>
        <dbReference type="PIRSR" id="PIRSR600821-50"/>
    </source>
</evidence>
<feature type="active site" description="Proton acceptor; specific for L-alanine" evidence="7">
    <location>
        <position position="252"/>
    </location>
</feature>
<comment type="similarity">
    <text evidence="3 7">Belongs to the alanine racemase family.</text>
</comment>
<dbReference type="Pfam" id="PF01168">
    <property type="entry name" value="Ala_racemase_N"/>
    <property type="match status" value="1"/>
</dbReference>
<keyword evidence="6 7" id="KW-0413">Isomerase</keyword>
<dbReference type="InterPro" id="IPR000821">
    <property type="entry name" value="Ala_racemase"/>
</dbReference>
<dbReference type="EMBL" id="SJZB01000014">
    <property type="protein sequence ID" value="TCJ17109.1"/>
    <property type="molecule type" value="Genomic_DNA"/>
</dbReference>
<dbReference type="Gene3D" id="3.20.20.10">
    <property type="entry name" value="Alanine racemase"/>
    <property type="match status" value="1"/>
</dbReference>
<dbReference type="AlphaFoldDB" id="A0A4R1BIK9"/>
<dbReference type="HAMAP" id="MF_01201">
    <property type="entry name" value="Ala_racemase"/>
    <property type="match status" value="1"/>
</dbReference>
<dbReference type="InterPro" id="IPR001608">
    <property type="entry name" value="Ala_racemase_N"/>
</dbReference>
<comment type="pathway">
    <text evidence="7">Amino-acid biosynthesis; D-alanine biosynthesis; D-alanine from L-alanine: step 1/1.</text>
</comment>
<feature type="modified residue" description="N6-(pyridoxal phosphate)lysine" evidence="7 8">
    <location>
        <position position="34"/>
    </location>
</feature>
<comment type="cofactor">
    <cofactor evidence="2 7 8">
        <name>pyridoxal 5'-phosphate</name>
        <dbReference type="ChEBI" id="CHEBI:597326"/>
    </cofactor>
</comment>